<dbReference type="EMBL" id="MCGH01000003">
    <property type="protein sequence ID" value="ODM04602.1"/>
    <property type="molecule type" value="Genomic_DNA"/>
</dbReference>
<keyword evidence="2" id="KW-0969">Cilium</keyword>
<dbReference type="Pfam" id="PF07238">
    <property type="entry name" value="PilZ"/>
    <property type="match status" value="1"/>
</dbReference>
<comment type="caution">
    <text evidence="2">The sequence shown here is derived from an EMBL/GenBank/DDBJ whole genome shotgun (WGS) entry which is preliminary data.</text>
</comment>
<keyword evidence="2" id="KW-0282">Flagellum</keyword>
<accession>A0A1E3A757</accession>
<dbReference type="RefSeq" id="WP_069154704.1">
    <property type="nucleotide sequence ID" value="NZ_DBFYTC010000004.1"/>
</dbReference>
<dbReference type="Proteomes" id="UP000094067">
    <property type="component" value="Unassembled WGS sequence"/>
</dbReference>
<protein>
    <submittedName>
        <fullName evidence="2">Flagellar brake protein YcgR</fullName>
    </submittedName>
</protein>
<dbReference type="Proteomes" id="UP000095003">
    <property type="component" value="Unassembled WGS sequence"/>
</dbReference>
<dbReference type="EMBL" id="MCGI01000004">
    <property type="protein sequence ID" value="ODM10464.1"/>
    <property type="molecule type" value="Genomic_DNA"/>
</dbReference>
<reference evidence="4 5" key="1">
    <citation type="submission" date="2016-07" db="EMBL/GenBank/DDBJ databases">
        <title>Characterization of isolates of Eisenbergiella tayi derived from blood cultures, using whole genome sequencing.</title>
        <authorList>
            <person name="Burdz T."/>
            <person name="Wiebe D."/>
            <person name="Huynh C."/>
            <person name="Bernard K."/>
        </authorList>
    </citation>
    <scope>NUCLEOTIDE SEQUENCE [LARGE SCALE GENOMIC DNA]</scope>
    <source>
        <strain evidence="2 4">NML 110608</strain>
        <strain evidence="3 5">NML 120489</strain>
    </source>
</reference>
<gene>
    <name evidence="2" type="primary">ycgR</name>
    <name evidence="3" type="ORF">BEH84_04838</name>
    <name evidence="2" type="ORF">BEI61_05411</name>
</gene>
<evidence type="ECO:0000313" key="5">
    <source>
        <dbReference type="Proteomes" id="UP000095003"/>
    </source>
</evidence>
<organism evidence="2 4">
    <name type="scientific">Eisenbergiella tayi</name>
    <dbReference type="NCBI Taxonomy" id="1432052"/>
    <lineage>
        <taxon>Bacteria</taxon>
        <taxon>Bacillati</taxon>
        <taxon>Bacillota</taxon>
        <taxon>Clostridia</taxon>
        <taxon>Lachnospirales</taxon>
        <taxon>Lachnospiraceae</taxon>
        <taxon>Eisenbergiella</taxon>
    </lineage>
</organism>
<evidence type="ECO:0000313" key="2">
    <source>
        <dbReference type="EMBL" id="ODM04602.1"/>
    </source>
</evidence>
<dbReference type="Gene3D" id="2.40.10.220">
    <property type="entry name" value="predicted glycosyltransferase like domains"/>
    <property type="match status" value="1"/>
</dbReference>
<name>A0A1E3A757_9FIRM</name>
<dbReference type="InterPro" id="IPR009875">
    <property type="entry name" value="PilZ_domain"/>
</dbReference>
<dbReference type="PATRIC" id="fig|1432052.3.peg.5365"/>
<dbReference type="SUPFAM" id="SSF141371">
    <property type="entry name" value="PilZ domain-like"/>
    <property type="match status" value="1"/>
</dbReference>
<keyword evidence="2" id="KW-0966">Cell projection</keyword>
<evidence type="ECO:0000313" key="3">
    <source>
        <dbReference type="EMBL" id="ODM10464.1"/>
    </source>
</evidence>
<proteinExistence type="predicted"/>
<sequence length="212" mass="24690">MIDLSEGYIGSSCVVKAKNNDLLMMGTLHRIKTSFIDISSTRNELPVISYNLFVKVEVYNARLGFRVLIGRVYISNQELIRIIDLNEATNDERREYFRISTRRDGIIFNLTHQQPDGTIKEYQDFKVSLVDISLGGLMFRTKEVLGVGETFSIVIPAMKENMLYECTIRRSVEKPENYIGYGCEFSEMTNLQEDILYRYILRCQNEQLKRIR</sequence>
<feature type="domain" description="PilZ" evidence="1">
    <location>
        <begin position="92"/>
        <end position="201"/>
    </location>
</feature>
<dbReference type="AlphaFoldDB" id="A0A1E3A757"/>
<dbReference type="GeneID" id="93301547"/>
<evidence type="ECO:0000259" key="1">
    <source>
        <dbReference type="Pfam" id="PF07238"/>
    </source>
</evidence>
<dbReference type="GO" id="GO:0035438">
    <property type="term" value="F:cyclic-di-GMP binding"/>
    <property type="evidence" value="ECO:0007669"/>
    <property type="project" value="InterPro"/>
</dbReference>
<evidence type="ECO:0000313" key="4">
    <source>
        <dbReference type="Proteomes" id="UP000094067"/>
    </source>
</evidence>